<feature type="compositionally biased region" description="Low complexity" evidence="1">
    <location>
        <begin position="726"/>
        <end position="746"/>
    </location>
</feature>
<feature type="region of interest" description="Disordered" evidence="1">
    <location>
        <begin position="1012"/>
        <end position="1075"/>
    </location>
</feature>
<feature type="region of interest" description="Disordered" evidence="1">
    <location>
        <begin position="607"/>
        <end position="636"/>
    </location>
</feature>
<feature type="region of interest" description="Disordered" evidence="1">
    <location>
        <begin position="1199"/>
        <end position="1232"/>
    </location>
</feature>
<feature type="region of interest" description="Disordered" evidence="1">
    <location>
        <begin position="654"/>
        <end position="694"/>
    </location>
</feature>
<feature type="compositionally biased region" description="Polar residues" evidence="1">
    <location>
        <begin position="327"/>
        <end position="341"/>
    </location>
</feature>
<feature type="compositionally biased region" description="Polar residues" evidence="1">
    <location>
        <begin position="424"/>
        <end position="447"/>
    </location>
</feature>
<feature type="region of interest" description="Disordered" evidence="1">
    <location>
        <begin position="126"/>
        <end position="258"/>
    </location>
</feature>
<feature type="compositionally biased region" description="Basic and acidic residues" evidence="1">
    <location>
        <begin position="146"/>
        <end position="162"/>
    </location>
</feature>
<gene>
    <name evidence="2" type="ORF">Agabi119p4_8227</name>
</gene>
<protein>
    <submittedName>
        <fullName evidence="2">Uncharacterized protein</fullName>
    </submittedName>
</protein>
<feature type="compositionally biased region" description="Low complexity" evidence="1">
    <location>
        <begin position="1155"/>
        <end position="1172"/>
    </location>
</feature>
<evidence type="ECO:0000256" key="1">
    <source>
        <dbReference type="SAM" id="MobiDB-lite"/>
    </source>
</evidence>
<reference evidence="2 3" key="1">
    <citation type="journal article" name="Sci. Rep.">
        <title>Telomere-to-telomere assembled and centromere annotated genomes of the two main subspecies of the button mushroom Agaricus bisporus reveal especially polymorphic chromosome ends.</title>
        <authorList>
            <person name="Sonnenberg A.S.M."/>
            <person name="Sedaghat-Telgerd N."/>
            <person name="Lavrijssen B."/>
            <person name="Ohm R.A."/>
            <person name="Hendrickx P.M."/>
            <person name="Scholtmeijer K."/>
            <person name="Baars J.J.P."/>
            <person name="van Peer A."/>
        </authorList>
    </citation>
    <scope>NUCLEOTIDE SEQUENCE [LARGE SCALE GENOMIC DNA]</scope>
    <source>
        <strain evidence="2 3">H119_p4</strain>
    </source>
</reference>
<accession>A0A8H7C6R6</accession>
<comment type="caution">
    <text evidence="2">The sequence shown here is derived from an EMBL/GenBank/DDBJ whole genome shotgun (WGS) entry which is preliminary data.</text>
</comment>
<feature type="compositionally biased region" description="Basic and acidic residues" evidence="1">
    <location>
        <begin position="1199"/>
        <end position="1210"/>
    </location>
</feature>
<feature type="region of interest" description="Disordered" evidence="1">
    <location>
        <begin position="304"/>
        <end position="372"/>
    </location>
</feature>
<feature type="compositionally biased region" description="Polar residues" evidence="1">
    <location>
        <begin position="247"/>
        <end position="258"/>
    </location>
</feature>
<feature type="compositionally biased region" description="Polar residues" evidence="1">
    <location>
        <begin position="350"/>
        <end position="359"/>
    </location>
</feature>
<organism evidence="2 3">
    <name type="scientific">Agaricus bisporus var. burnettii</name>
    <dbReference type="NCBI Taxonomy" id="192524"/>
    <lineage>
        <taxon>Eukaryota</taxon>
        <taxon>Fungi</taxon>
        <taxon>Dikarya</taxon>
        <taxon>Basidiomycota</taxon>
        <taxon>Agaricomycotina</taxon>
        <taxon>Agaricomycetes</taxon>
        <taxon>Agaricomycetidae</taxon>
        <taxon>Agaricales</taxon>
        <taxon>Agaricineae</taxon>
        <taxon>Agaricaceae</taxon>
        <taxon>Agaricus</taxon>
    </lineage>
</organism>
<evidence type="ECO:0000313" key="2">
    <source>
        <dbReference type="EMBL" id="KAF7763690.1"/>
    </source>
</evidence>
<feature type="region of interest" description="Disordered" evidence="1">
    <location>
        <begin position="1277"/>
        <end position="1296"/>
    </location>
</feature>
<feature type="region of interest" description="Disordered" evidence="1">
    <location>
        <begin position="723"/>
        <end position="769"/>
    </location>
</feature>
<evidence type="ECO:0000313" key="3">
    <source>
        <dbReference type="Proteomes" id="UP000629468"/>
    </source>
</evidence>
<proteinExistence type="predicted"/>
<name>A0A8H7C6R6_AGABI</name>
<feature type="region of interest" description="Disordered" evidence="1">
    <location>
        <begin position="541"/>
        <end position="570"/>
    </location>
</feature>
<feature type="compositionally biased region" description="Polar residues" evidence="1">
    <location>
        <begin position="558"/>
        <end position="568"/>
    </location>
</feature>
<feature type="region of interest" description="Disordered" evidence="1">
    <location>
        <begin position="1353"/>
        <end position="1372"/>
    </location>
</feature>
<dbReference type="Proteomes" id="UP000629468">
    <property type="component" value="Unassembled WGS sequence"/>
</dbReference>
<feature type="region of interest" description="Disordered" evidence="1">
    <location>
        <begin position="1152"/>
        <end position="1187"/>
    </location>
</feature>
<feature type="compositionally biased region" description="Polar residues" evidence="1">
    <location>
        <begin position="666"/>
        <end position="694"/>
    </location>
</feature>
<sequence>MVMIKSNGVWCMDLFPTHRWTFVGKYGCEPRVALGRKGTEGPVELADQGIVRTGNISFSGLEAVLSQREQLFAGPTSSAVFAFPVLGLANPCLSSAPFSSRNTWSQRPATSHSLVPSIPFMTSITTDPSHGRFSRHGFTFGLKSQSESRERARNSQRDRDEDWYIPYTGPYEPPPEPRSSRTRDRDSWGDPIYAGEAGGGGAPRVHYDDGSGDRGYSSRASEESRIRGRERARSVSSSCTVPGRPSDVSQRRNMTSCPRQPALSYITPEVGGVGESPVPYFRQSRDRPASPRASLASIFTFGVRPPTSPARADRAAKSPARKLPYRPNTSSAGDNAVNRLSTVEHRRTMSGGTTSQSIGSRHASGDPMQSLYSQTTDEDYYNSYYSTLVNNPAKILGTNSINPYRNDPLSQSSPASQHPYVFVSQSADESQPSSVNPQSAPPSSGSYDIQPIIPKLAFSETPSNHPNTTSTPPNSSSNGTLRKLIKGSVSTPNLQQAANANVRLGTIRRIPKGIERWLSAETWCDALLFPRPRLRLQNEAGLGRRTLSPPGSAVVPTGSGTTQATESVPSRVLAHSRSLVNLGDPQRGPKPGSSLNAPQTRLHTYTERAEEAAANKPLRPPRPRSWSSDDLDLPTPVPSLARVLAEGERLDSERKEWQSRAAHSLGNKQARSVSRSRSKSLTANGRKANTQGKGNMNYLAARAVHGNQDIIPLVPSIRIKQGKLPSQQGSMSRSSQSQTNTSSPGRSRTHSSRSHSRDHSRNDSWSKSALKAVQSVPCCDTEATKTPIIENVVPRQKEASRMLRNDVLAHGVADPPFVVDPSTTLPVPAIVPSPTPSNVSGLTDPRVGIAISTPLPAEPLDRDNLRLPSHPYAQGGFYSAPVHPSNEQSAGYAGRHPVTSATQPAEFSDFPAARHKLPPQAPLPHPYAQASPSVDSYDDNLVKYVLADSSVSPASKTWGASRSGAAREPLLREMKYSRYIDEDGNLTGVADTAGVGEILAYAVEQQMEGESSAKGGLRSAAGMQNVRKEADDSTRMLGPRSRIPVQYDVTRQVPPQNLQKSPDTPHTFASSSLEHRFTPKLPQFVKAEMEKKLNVPGAGSTEFSQSLPVPEAGSGESSQRNSPRPLGSPNDLVGFQDLFYKPGVGSLRQRIVQKSSSRLSSPDSQSSLRQLSNIPFDLKSPNPRRTSGLTTLARKLSEEYEQLSHKERTSSQHSLSSDSVVMGSPRSPLIQKPTEGSLEFVFEEPRSAELSPDGQPINEQRLGFQSFRHQDNIPEDIVSVSSSGTGKEVEASEDETERIHVGNVEALTPAEVASDHRLSYTGQMDKVDISPPLSQNNPSQSVTFERFYHPGVFDPSSGSRVDSGLQPPLTDLTRSSFYTTASSVSNMSNLSDFPAPPRNHMSLLSAFFNEASGRSSADQADAETSYSTQTTEHNRLTFGAGADAEDIVQALSNHPRPF</sequence>
<feature type="region of interest" description="Disordered" evidence="1">
    <location>
        <begin position="1095"/>
        <end position="1134"/>
    </location>
</feature>
<feature type="region of interest" description="Disordered" evidence="1">
    <location>
        <begin position="424"/>
        <end position="481"/>
    </location>
</feature>
<feature type="compositionally biased region" description="Basic and acidic residues" evidence="1">
    <location>
        <begin position="178"/>
        <end position="188"/>
    </location>
</feature>
<feature type="compositionally biased region" description="Basic and acidic residues" evidence="1">
    <location>
        <begin position="755"/>
        <end position="764"/>
    </location>
</feature>
<feature type="compositionally biased region" description="Low complexity" evidence="1">
    <location>
        <begin position="461"/>
        <end position="478"/>
    </location>
</feature>
<feature type="compositionally biased region" description="Polar residues" evidence="1">
    <location>
        <begin position="1053"/>
        <end position="1072"/>
    </location>
</feature>
<feature type="compositionally biased region" description="Basic and acidic residues" evidence="1">
    <location>
        <begin position="220"/>
        <end position="233"/>
    </location>
</feature>
<dbReference type="EMBL" id="JABXXO010000011">
    <property type="protein sequence ID" value="KAF7763690.1"/>
    <property type="molecule type" value="Genomic_DNA"/>
</dbReference>